<dbReference type="InterPro" id="IPR012337">
    <property type="entry name" value="RNaseH-like_sf"/>
</dbReference>
<evidence type="ECO:0000259" key="2">
    <source>
        <dbReference type="Pfam" id="PF21762"/>
    </source>
</evidence>
<feature type="region of interest" description="Disordered" evidence="1">
    <location>
        <begin position="22"/>
        <end position="59"/>
    </location>
</feature>
<gene>
    <name evidence="3" type="ORF">BGAL_0106g00050</name>
</gene>
<dbReference type="InterPro" id="IPR048519">
    <property type="entry name" value="Gfd2/YDR514C-like_C"/>
</dbReference>
<sequence length="371" mass="39978">MGAGQRRRRAAEAATAALAAASASALSSPSPAESMFDSSTAGFTSATSSPATTPSLAPETPSVLVDELSRNLESTSINEVKDMVPAKPYVFIAIDLEANTHDYTCFANNKTYTRGTPTQIGISILRANGNNAALFASDPNSPAGTTYRHLKFKEFAKYRTRIGKLKGGEKVEFLYGNTESIPLARANTLLTKLIEDERRHGEVVLVGHAIQNDLKILGMGGITAFDALFPEAVDTQAIHLSPGNKQGRSLMNLVLGYDSAIETGWQHNAGNDAAWTLWVMAKKLPDILTVSESGKEMVLDNSKTLRFTPRAQLLDDDYNDIAQFGPARNLVCDCTESQVRALGEVFLRGVLVCPREACFFSGYTLSQCTAS</sequence>
<keyword evidence="4" id="KW-1185">Reference proteome</keyword>
<reference evidence="3 4" key="1">
    <citation type="submission" date="2017-12" db="EMBL/GenBank/DDBJ databases">
        <title>Comparative genomics of Botrytis spp.</title>
        <authorList>
            <person name="Valero-Jimenez C.A."/>
            <person name="Tapia P."/>
            <person name="Veloso J."/>
            <person name="Silva-Moreno E."/>
            <person name="Staats M."/>
            <person name="Valdes J.H."/>
            <person name="Van Kan J.A.L."/>
        </authorList>
    </citation>
    <scope>NUCLEOTIDE SEQUENCE [LARGE SCALE GENOMIC DNA]</scope>
    <source>
        <strain evidence="3 4">MUCL435</strain>
    </source>
</reference>
<protein>
    <recommendedName>
        <fullName evidence="2">Gfd2/YDR514C-like C-terminal domain-containing protein</fullName>
    </recommendedName>
</protein>
<dbReference type="InterPro" id="IPR040151">
    <property type="entry name" value="Gfd2/YDR514C-like"/>
</dbReference>
<evidence type="ECO:0000313" key="4">
    <source>
        <dbReference type="Proteomes" id="UP000308671"/>
    </source>
</evidence>
<dbReference type="InterPro" id="IPR036397">
    <property type="entry name" value="RNaseH_sf"/>
</dbReference>
<dbReference type="GO" id="GO:0003676">
    <property type="term" value="F:nucleic acid binding"/>
    <property type="evidence" value="ECO:0007669"/>
    <property type="project" value="InterPro"/>
</dbReference>
<organism evidence="3 4">
    <name type="scientific">Botrytis galanthina</name>
    <dbReference type="NCBI Taxonomy" id="278940"/>
    <lineage>
        <taxon>Eukaryota</taxon>
        <taxon>Fungi</taxon>
        <taxon>Dikarya</taxon>
        <taxon>Ascomycota</taxon>
        <taxon>Pezizomycotina</taxon>
        <taxon>Leotiomycetes</taxon>
        <taxon>Helotiales</taxon>
        <taxon>Sclerotiniaceae</taxon>
        <taxon>Botrytis</taxon>
    </lineage>
</organism>
<evidence type="ECO:0000256" key="1">
    <source>
        <dbReference type="SAM" id="MobiDB-lite"/>
    </source>
</evidence>
<feature type="domain" description="Gfd2/YDR514C-like C-terminal" evidence="2">
    <location>
        <begin position="90"/>
        <end position="281"/>
    </location>
</feature>
<dbReference type="AlphaFoldDB" id="A0A4S8R5S8"/>
<dbReference type="OrthoDB" id="5953249at2759"/>
<dbReference type="Gene3D" id="3.30.420.10">
    <property type="entry name" value="Ribonuclease H-like superfamily/Ribonuclease H"/>
    <property type="match status" value="1"/>
</dbReference>
<dbReference type="PANTHER" id="PTHR28083">
    <property type="entry name" value="GOOD FOR FULL DBP5 ACTIVITY PROTEIN 2"/>
    <property type="match status" value="1"/>
</dbReference>
<dbReference type="Proteomes" id="UP000308671">
    <property type="component" value="Unassembled WGS sequence"/>
</dbReference>
<accession>A0A4S8R5S8</accession>
<comment type="caution">
    <text evidence="3">The sequence shown here is derived from an EMBL/GenBank/DDBJ whole genome shotgun (WGS) entry which is preliminary data.</text>
</comment>
<proteinExistence type="predicted"/>
<dbReference type="EMBL" id="PQXL01000106">
    <property type="protein sequence ID" value="THV51565.1"/>
    <property type="molecule type" value="Genomic_DNA"/>
</dbReference>
<dbReference type="SUPFAM" id="SSF53098">
    <property type="entry name" value="Ribonuclease H-like"/>
    <property type="match status" value="1"/>
</dbReference>
<name>A0A4S8R5S8_9HELO</name>
<dbReference type="GO" id="GO:0005634">
    <property type="term" value="C:nucleus"/>
    <property type="evidence" value="ECO:0007669"/>
    <property type="project" value="TreeGrafter"/>
</dbReference>
<dbReference type="Pfam" id="PF21762">
    <property type="entry name" value="DEDDh_C"/>
    <property type="match status" value="1"/>
</dbReference>
<dbReference type="PANTHER" id="PTHR28083:SF1">
    <property type="entry name" value="GOOD FOR FULL DBP5 ACTIVITY PROTEIN 2"/>
    <property type="match status" value="1"/>
</dbReference>
<evidence type="ECO:0000313" key="3">
    <source>
        <dbReference type="EMBL" id="THV51565.1"/>
    </source>
</evidence>